<dbReference type="AlphaFoldDB" id="A0A382DRW6"/>
<feature type="domain" description="TRNA-binding" evidence="3">
    <location>
        <begin position="11"/>
        <end position="39"/>
    </location>
</feature>
<organism evidence="4">
    <name type="scientific">marine metagenome</name>
    <dbReference type="NCBI Taxonomy" id="408172"/>
    <lineage>
        <taxon>unclassified sequences</taxon>
        <taxon>metagenomes</taxon>
        <taxon>ecological metagenomes</taxon>
    </lineage>
</organism>
<evidence type="ECO:0000256" key="2">
    <source>
        <dbReference type="ARBA" id="ARBA00022884"/>
    </source>
</evidence>
<dbReference type="SUPFAM" id="SSF50249">
    <property type="entry name" value="Nucleic acid-binding proteins"/>
    <property type="match status" value="1"/>
</dbReference>
<gene>
    <name evidence="4" type="ORF">METZ01_LOCUS193335</name>
</gene>
<dbReference type="Gene3D" id="2.40.50.140">
    <property type="entry name" value="Nucleic acid-binding proteins"/>
    <property type="match status" value="1"/>
</dbReference>
<dbReference type="InterPro" id="IPR002547">
    <property type="entry name" value="tRNA-bd_dom"/>
</dbReference>
<feature type="non-terminal residue" evidence="4">
    <location>
        <position position="1"/>
    </location>
</feature>
<feature type="non-terminal residue" evidence="4">
    <location>
        <position position="39"/>
    </location>
</feature>
<dbReference type="PROSITE" id="PS50886">
    <property type="entry name" value="TRBD"/>
    <property type="match status" value="1"/>
</dbReference>
<dbReference type="EMBL" id="UINC01040508">
    <property type="protein sequence ID" value="SVB40481.1"/>
    <property type="molecule type" value="Genomic_DNA"/>
</dbReference>
<evidence type="ECO:0000256" key="1">
    <source>
        <dbReference type="ARBA" id="ARBA00022555"/>
    </source>
</evidence>
<sequence>VFVGQTIEWNDFAKVDMRIGKITNVNDFPEARKPAYILT</sequence>
<keyword evidence="1" id="KW-0820">tRNA-binding</keyword>
<evidence type="ECO:0000259" key="3">
    <source>
        <dbReference type="PROSITE" id="PS50886"/>
    </source>
</evidence>
<name>A0A382DRW6_9ZZZZ</name>
<accession>A0A382DRW6</accession>
<dbReference type="InterPro" id="IPR012340">
    <property type="entry name" value="NA-bd_OB-fold"/>
</dbReference>
<protein>
    <recommendedName>
        <fullName evidence="3">tRNA-binding domain-containing protein</fullName>
    </recommendedName>
</protein>
<dbReference type="GO" id="GO:0000049">
    <property type="term" value="F:tRNA binding"/>
    <property type="evidence" value="ECO:0007669"/>
    <property type="project" value="UniProtKB-KW"/>
</dbReference>
<reference evidence="4" key="1">
    <citation type="submission" date="2018-05" db="EMBL/GenBank/DDBJ databases">
        <authorList>
            <person name="Lanie J.A."/>
            <person name="Ng W.-L."/>
            <person name="Kazmierczak K.M."/>
            <person name="Andrzejewski T.M."/>
            <person name="Davidsen T.M."/>
            <person name="Wayne K.J."/>
            <person name="Tettelin H."/>
            <person name="Glass J.I."/>
            <person name="Rusch D."/>
            <person name="Podicherti R."/>
            <person name="Tsui H.-C.T."/>
            <person name="Winkler M.E."/>
        </authorList>
    </citation>
    <scope>NUCLEOTIDE SEQUENCE</scope>
</reference>
<evidence type="ECO:0000313" key="4">
    <source>
        <dbReference type="EMBL" id="SVB40481.1"/>
    </source>
</evidence>
<proteinExistence type="predicted"/>
<keyword evidence="2" id="KW-0694">RNA-binding</keyword>